<dbReference type="SUPFAM" id="SSF49899">
    <property type="entry name" value="Concanavalin A-like lectins/glucanases"/>
    <property type="match status" value="1"/>
</dbReference>
<keyword evidence="5 15" id="KW-0479">Metal-binding</keyword>
<feature type="transmembrane region" description="Helical" evidence="17">
    <location>
        <begin position="688"/>
        <end position="711"/>
    </location>
</feature>
<reference evidence="20" key="2">
    <citation type="submission" date="2025-08" db="UniProtKB">
        <authorList>
            <consortium name="Ensembl"/>
        </authorList>
    </citation>
    <scope>IDENTIFICATION</scope>
</reference>
<dbReference type="PROSITE" id="PS00740">
    <property type="entry name" value="MAM_1"/>
    <property type="match status" value="1"/>
</dbReference>
<dbReference type="SMART" id="SM00235">
    <property type="entry name" value="ZnMc"/>
    <property type="match status" value="1"/>
</dbReference>
<dbReference type="InterPro" id="IPR008974">
    <property type="entry name" value="TRAF-like"/>
</dbReference>
<keyword evidence="11 17" id="KW-0472">Membrane</keyword>
<dbReference type="AlphaFoldDB" id="A0A8C7SNA4"/>
<evidence type="ECO:0000256" key="16">
    <source>
        <dbReference type="RuleBase" id="RU361183"/>
    </source>
</evidence>
<keyword evidence="3 15" id="KW-0645">Protease</keyword>
<feature type="domain" description="MAM" evidence="18">
    <location>
        <begin position="266"/>
        <end position="430"/>
    </location>
</feature>
<comment type="caution">
    <text evidence="15">Lacks conserved residue(s) required for the propagation of feature annotation.</text>
</comment>
<dbReference type="SMART" id="SM00137">
    <property type="entry name" value="MAM"/>
    <property type="match status" value="1"/>
</dbReference>
<dbReference type="EC" id="3.4.24.-" evidence="16"/>
<keyword evidence="7 15" id="KW-0378">Hydrolase</keyword>
<evidence type="ECO:0000256" key="17">
    <source>
        <dbReference type="SAM" id="Phobius"/>
    </source>
</evidence>
<dbReference type="GO" id="GO:0008270">
    <property type="term" value="F:zinc ion binding"/>
    <property type="evidence" value="ECO:0007669"/>
    <property type="project" value="UniProtKB-UniRule"/>
</dbReference>
<evidence type="ECO:0000256" key="10">
    <source>
        <dbReference type="ARBA" id="ARBA00023049"/>
    </source>
</evidence>
<feature type="domain" description="Peptidase M12A" evidence="19">
    <location>
        <begin position="64"/>
        <end position="259"/>
    </location>
</feature>
<proteinExistence type="predicted"/>
<dbReference type="Gene3D" id="2.60.210.10">
    <property type="entry name" value="Apoptosis, Tumor Necrosis Factor Receptor Associated Protein 2, Chain A"/>
    <property type="match status" value="1"/>
</dbReference>
<keyword evidence="12" id="KW-0865">Zymogen</keyword>
<evidence type="ECO:0000256" key="3">
    <source>
        <dbReference type="ARBA" id="ARBA00022670"/>
    </source>
</evidence>
<dbReference type="PANTHER" id="PTHR10127:SF882">
    <property type="entry name" value="MEPRIN A SUBUNIT"/>
    <property type="match status" value="1"/>
</dbReference>
<evidence type="ECO:0000259" key="19">
    <source>
        <dbReference type="PROSITE" id="PS51864"/>
    </source>
</evidence>
<keyword evidence="6" id="KW-0732">Signal</keyword>
<keyword evidence="2" id="KW-0245">EGF-like domain</keyword>
<evidence type="ECO:0000256" key="7">
    <source>
        <dbReference type="ARBA" id="ARBA00022801"/>
    </source>
</evidence>
<dbReference type="PRINTS" id="PR00020">
    <property type="entry name" value="MAMDOMAIN"/>
</dbReference>
<evidence type="ECO:0000256" key="15">
    <source>
        <dbReference type="PROSITE-ProRule" id="PRU01211"/>
    </source>
</evidence>
<keyword evidence="13" id="KW-1015">Disulfide bond</keyword>
<dbReference type="FunFam" id="2.60.120.200:FF:000037">
    <property type="entry name" value="Meprin A subunit"/>
    <property type="match status" value="1"/>
</dbReference>
<evidence type="ECO:0000256" key="1">
    <source>
        <dbReference type="ARBA" id="ARBA00004479"/>
    </source>
</evidence>
<keyword evidence="21" id="KW-1185">Reference proteome</keyword>
<evidence type="ECO:0000256" key="2">
    <source>
        <dbReference type="ARBA" id="ARBA00022536"/>
    </source>
</evidence>
<dbReference type="SUPFAM" id="SSF55486">
    <property type="entry name" value="Metalloproteases ('zincins'), catalytic domain"/>
    <property type="match status" value="1"/>
</dbReference>
<keyword evidence="14" id="KW-0325">Glycoprotein</keyword>
<dbReference type="PANTHER" id="PTHR10127">
    <property type="entry name" value="DISCOIDIN, CUB, EGF, LAMININ , AND ZINC METALLOPROTEASE DOMAIN CONTAINING"/>
    <property type="match status" value="1"/>
</dbReference>
<dbReference type="Pfam" id="PF00629">
    <property type="entry name" value="MAM"/>
    <property type="match status" value="1"/>
</dbReference>
<sequence>MTHSGGRNNVKQLCAVVDLDILLPAETDVDEGHGHDWDIFDINKEAGLDLLEGDIVIDETDSRNTILGEQYRWPQTVPYYLKDSLDINAKGVILKAFEQYRLKTCINFVPWKGENNYISVFKGTGCYSSVGNRQVGKQKLSIGRNCDRLATVEHEFLHALGFWHEQSRADRDDYVNIMWDRIEEGRKEHNFLIHGESVSSALNVPYDYGSVMHYSKTAFNIGSEPSIITKIPSFMDVIGQRVEFSDSDLLKLNRLYNCTTSSTFLDSCSFEKENICGMIQGPVGKAQWEHRHSVAGGPNTDYTNMGQCDGKGYFMHFSTVKGNHGDQANLESRLFYPKRGSQCLQFYLHNSGGADDRLNVWVREYDDANPKGKLRLIQKIDITDSWELYHVTLDVKMKFRVKFEGLKGTGASTGGLSLDDINLSETTCPQHIWRIRDFAGLLETTPTGVNIYSPRFLSPSGYSFMVSSMAIYFHLTSGPKDDSLTWPCPWHQATMALMDQNPDIRQRMSNHRMITTDPNKLSSDGNDFYWDNPLKVGSLVNGSDGSQFYRGPGTGTSSYLTHSRLKSRNFIKGDDAIFLLGLEGKTLHSRRWRRLLTIHSQSFLSSSPRSVCAILQHNNDYSSWQDRETDLRPDYLDLSLCSKPVFLTPTSSDVSALLETQPLPHSAVHQSEKSAVVSPSRETNTSTVVMAVFMSLAAVMFVVAMVSAVYTRRVRRPESDRDVIVVENI</sequence>
<accession>A0A8C7SNA4</accession>
<dbReference type="CDD" id="cd06263">
    <property type="entry name" value="MAM"/>
    <property type="match status" value="1"/>
</dbReference>
<dbReference type="PROSITE" id="PS51864">
    <property type="entry name" value="ASTACIN"/>
    <property type="match status" value="1"/>
</dbReference>
<dbReference type="FunFam" id="3.40.390.10:FF:000015">
    <property type="entry name" value="Meprin A subunit"/>
    <property type="match status" value="1"/>
</dbReference>
<feature type="binding site" evidence="15">
    <location>
        <position position="158"/>
    </location>
    <ligand>
        <name>Zn(2+)</name>
        <dbReference type="ChEBI" id="CHEBI:29105"/>
        <note>catalytic</note>
    </ligand>
</feature>
<dbReference type="Ensembl" id="ENSOMYT00000077821.2">
    <property type="protein sequence ID" value="ENSOMYP00000071478.2"/>
    <property type="gene ID" value="ENSOMYG00000033033.2"/>
</dbReference>
<organism evidence="20 21">
    <name type="scientific">Oncorhynchus mykiss</name>
    <name type="common">Rainbow trout</name>
    <name type="synonym">Salmo gairdneri</name>
    <dbReference type="NCBI Taxonomy" id="8022"/>
    <lineage>
        <taxon>Eukaryota</taxon>
        <taxon>Metazoa</taxon>
        <taxon>Chordata</taxon>
        <taxon>Craniata</taxon>
        <taxon>Vertebrata</taxon>
        <taxon>Euteleostomi</taxon>
        <taxon>Actinopterygii</taxon>
        <taxon>Neopterygii</taxon>
        <taxon>Teleostei</taxon>
        <taxon>Protacanthopterygii</taxon>
        <taxon>Salmoniformes</taxon>
        <taxon>Salmonidae</taxon>
        <taxon>Salmoninae</taxon>
        <taxon>Oncorhynchus</taxon>
    </lineage>
</organism>
<evidence type="ECO:0000313" key="21">
    <source>
        <dbReference type="Proteomes" id="UP000694395"/>
    </source>
</evidence>
<feature type="binding site" evidence="15">
    <location>
        <position position="154"/>
    </location>
    <ligand>
        <name>Zn(2+)</name>
        <dbReference type="ChEBI" id="CHEBI:29105"/>
        <note>catalytic</note>
    </ligand>
</feature>
<reference evidence="20" key="1">
    <citation type="submission" date="2020-07" db="EMBL/GenBank/DDBJ databases">
        <title>A long reads based de novo assembly of the rainbow trout Arlee double haploid line genome.</title>
        <authorList>
            <person name="Gao G."/>
            <person name="Palti Y."/>
        </authorList>
    </citation>
    <scope>NUCLEOTIDE SEQUENCE [LARGE SCALE GENOMIC DNA]</scope>
</reference>
<dbReference type="Proteomes" id="UP000694395">
    <property type="component" value="Chromosome 5"/>
</dbReference>
<dbReference type="GO" id="GO:0016020">
    <property type="term" value="C:membrane"/>
    <property type="evidence" value="ECO:0007669"/>
    <property type="project" value="UniProtKB-SubCell"/>
</dbReference>
<dbReference type="GO" id="GO:0004222">
    <property type="term" value="F:metalloendopeptidase activity"/>
    <property type="evidence" value="ECO:0007669"/>
    <property type="project" value="UniProtKB-UniRule"/>
</dbReference>
<dbReference type="GeneTree" id="ENSGT00950000183111"/>
<comment type="subcellular location">
    <subcellularLocation>
        <location evidence="1">Membrane</location>
        <topology evidence="1">Single-pass type I membrane protein</topology>
    </subcellularLocation>
</comment>
<evidence type="ECO:0000256" key="12">
    <source>
        <dbReference type="ARBA" id="ARBA00023145"/>
    </source>
</evidence>
<dbReference type="InterPro" id="IPR006026">
    <property type="entry name" value="Peptidase_Metallo"/>
</dbReference>
<evidence type="ECO:0000256" key="5">
    <source>
        <dbReference type="ARBA" id="ARBA00022723"/>
    </source>
</evidence>
<keyword evidence="9 17" id="KW-1133">Transmembrane helix</keyword>
<comment type="cofactor">
    <cofactor evidence="15 16">
        <name>Zn(2+)</name>
        <dbReference type="ChEBI" id="CHEBI:29105"/>
    </cofactor>
    <text evidence="15 16">Binds 1 zinc ion per subunit.</text>
</comment>
<name>A0A8C7SNA4_ONCMY</name>
<evidence type="ECO:0000256" key="9">
    <source>
        <dbReference type="ARBA" id="ARBA00022989"/>
    </source>
</evidence>
<dbReference type="InterPro" id="IPR013320">
    <property type="entry name" value="ConA-like_dom_sf"/>
</dbReference>
<dbReference type="InterPro" id="IPR002083">
    <property type="entry name" value="MATH/TRAF_dom"/>
</dbReference>
<dbReference type="InterPro" id="IPR001506">
    <property type="entry name" value="Peptidase_M12A"/>
</dbReference>
<dbReference type="Pfam" id="PF22486">
    <property type="entry name" value="MATH_2"/>
    <property type="match status" value="1"/>
</dbReference>
<evidence type="ECO:0000256" key="4">
    <source>
        <dbReference type="ARBA" id="ARBA00022692"/>
    </source>
</evidence>
<evidence type="ECO:0000256" key="14">
    <source>
        <dbReference type="ARBA" id="ARBA00023180"/>
    </source>
</evidence>
<dbReference type="Gene3D" id="3.40.390.10">
    <property type="entry name" value="Collagenase (Catalytic Domain)"/>
    <property type="match status" value="1"/>
</dbReference>
<dbReference type="InterPro" id="IPR000998">
    <property type="entry name" value="MAM_dom"/>
</dbReference>
<dbReference type="FunFam" id="2.60.210.10:FF:000009">
    <property type="entry name" value="Meprin A subunit"/>
    <property type="match status" value="1"/>
</dbReference>
<keyword evidence="10 15" id="KW-0482">Metalloprotease</keyword>
<dbReference type="GO" id="GO:0006508">
    <property type="term" value="P:proteolysis"/>
    <property type="evidence" value="ECO:0007669"/>
    <property type="project" value="UniProtKB-KW"/>
</dbReference>
<evidence type="ECO:0000313" key="20">
    <source>
        <dbReference type="Ensembl" id="ENSOMYP00000071478.2"/>
    </source>
</evidence>
<evidence type="ECO:0000256" key="6">
    <source>
        <dbReference type="ARBA" id="ARBA00022729"/>
    </source>
</evidence>
<dbReference type="Pfam" id="PF01400">
    <property type="entry name" value="Astacin"/>
    <property type="match status" value="1"/>
</dbReference>
<dbReference type="InterPro" id="IPR024079">
    <property type="entry name" value="MetalloPept_cat_dom_sf"/>
</dbReference>
<dbReference type="PRINTS" id="PR00480">
    <property type="entry name" value="ASTACIN"/>
</dbReference>
<evidence type="ECO:0000256" key="11">
    <source>
        <dbReference type="ARBA" id="ARBA00023136"/>
    </source>
</evidence>
<protein>
    <recommendedName>
        <fullName evidence="16">Metalloendopeptidase</fullName>
        <ecNumber evidence="16">3.4.24.-</ecNumber>
    </recommendedName>
</protein>
<evidence type="ECO:0000256" key="8">
    <source>
        <dbReference type="ARBA" id="ARBA00022833"/>
    </source>
</evidence>
<reference evidence="20" key="3">
    <citation type="submission" date="2025-09" db="UniProtKB">
        <authorList>
            <consortium name="Ensembl"/>
        </authorList>
    </citation>
    <scope>IDENTIFICATION</scope>
</reference>
<evidence type="ECO:0000256" key="13">
    <source>
        <dbReference type="ARBA" id="ARBA00023157"/>
    </source>
</evidence>
<dbReference type="SUPFAM" id="SSF49599">
    <property type="entry name" value="TRAF domain-like"/>
    <property type="match status" value="1"/>
</dbReference>
<feature type="binding site" evidence="15">
    <location>
        <position position="164"/>
    </location>
    <ligand>
        <name>Zn(2+)</name>
        <dbReference type="ChEBI" id="CHEBI:29105"/>
        <note>catalytic</note>
    </ligand>
</feature>
<dbReference type="Gene3D" id="2.60.120.200">
    <property type="match status" value="1"/>
</dbReference>
<dbReference type="PROSITE" id="PS50060">
    <property type="entry name" value="MAM_2"/>
    <property type="match status" value="1"/>
</dbReference>
<keyword evidence="8 15" id="KW-0862">Zinc</keyword>
<feature type="active site" evidence="15">
    <location>
        <position position="155"/>
    </location>
</feature>
<evidence type="ECO:0000259" key="18">
    <source>
        <dbReference type="PROSITE" id="PS50060"/>
    </source>
</evidence>
<keyword evidence="4 17" id="KW-0812">Transmembrane</keyword>